<proteinExistence type="predicted"/>
<accession>A0ABU7CSL9</accession>
<evidence type="ECO:0000313" key="3">
    <source>
        <dbReference type="EMBL" id="MED6265938.1"/>
    </source>
</evidence>
<feature type="non-terminal residue" evidence="3">
    <location>
        <position position="132"/>
    </location>
</feature>
<evidence type="ECO:0000256" key="2">
    <source>
        <dbReference type="SAM" id="SignalP"/>
    </source>
</evidence>
<organism evidence="3 4">
    <name type="scientific">Characodon lateralis</name>
    <dbReference type="NCBI Taxonomy" id="208331"/>
    <lineage>
        <taxon>Eukaryota</taxon>
        <taxon>Metazoa</taxon>
        <taxon>Chordata</taxon>
        <taxon>Craniata</taxon>
        <taxon>Vertebrata</taxon>
        <taxon>Euteleostomi</taxon>
        <taxon>Actinopterygii</taxon>
        <taxon>Neopterygii</taxon>
        <taxon>Teleostei</taxon>
        <taxon>Neoteleostei</taxon>
        <taxon>Acanthomorphata</taxon>
        <taxon>Ovalentaria</taxon>
        <taxon>Atherinomorphae</taxon>
        <taxon>Cyprinodontiformes</taxon>
        <taxon>Goodeidae</taxon>
        <taxon>Characodon</taxon>
    </lineage>
</organism>
<sequence>MAVFLRVFLVLLSSVYCALQVDCHRQGVKEADLRSVIEATSDDISAGRHGESITTKEDVEHKGGDEGEEHRGPDDEEEGEEHRAAERVEARLYSEDPSEWPLPQKTGDTFRQYMVENGPQKVSHGPYPTSEK</sequence>
<keyword evidence="2" id="KW-0732">Signal</keyword>
<keyword evidence="4" id="KW-1185">Reference proteome</keyword>
<dbReference type="EMBL" id="JAHUTJ010004618">
    <property type="protein sequence ID" value="MED6265938.1"/>
    <property type="molecule type" value="Genomic_DNA"/>
</dbReference>
<dbReference type="Proteomes" id="UP001352852">
    <property type="component" value="Unassembled WGS sequence"/>
</dbReference>
<feature type="compositionally biased region" description="Basic and acidic residues" evidence="1">
    <location>
        <begin position="80"/>
        <end position="94"/>
    </location>
</feature>
<evidence type="ECO:0000256" key="1">
    <source>
        <dbReference type="SAM" id="MobiDB-lite"/>
    </source>
</evidence>
<protein>
    <submittedName>
        <fullName evidence="3">Uncharacterized protein</fullName>
    </submittedName>
</protein>
<feature type="chain" id="PRO_5047181042" evidence="2">
    <location>
        <begin position="21"/>
        <end position="132"/>
    </location>
</feature>
<gene>
    <name evidence="3" type="ORF">CHARACLAT_030530</name>
</gene>
<comment type="caution">
    <text evidence="3">The sequence shown here is derived from an EMBL/GenBank/DDBJ whole genome shotgun (WGS) entry which is preliminary data.</text>
</comment>
<reference evidence="3 4" key="1">
    <citation type="submission" date="2021-06" db="EMBL/GenBank/DDBJ databases">
        <authorList>
            <person name="Palmer J.M."/>
        </authorList>
    </citation>
    <scope>NUCLEOTIDE SEQUENCE [LARGE SCALE GENOMIC DNA]</scope>
    <source>
        <strain evidence="3 4">CL_MEX2019</strain>
        <tissue evidence="3">Muscle</tissue>
    </source>
</reference>
<name>A0ABU7CSL9_9TELE</name>
<evidence type="ECO:0000313" key="4">
    <source>
        <dbReference type="Proteomes" id="UP001352852"/>
    </source>
</evidence>
<feature type="compositionally biased region" description="Basic and acidic residues" evidence="1">
    <location>
        <begin position="45"/>
        <end position="73"/>
    </location>
</feature>
<feature type="region of interest" description="Disordered" evidence="1">
    <location>
        <begin position="40"/>
        <end position="132"/>
    </location>
</feature>
<feature type="signal peptide" evidence="2">
    <location>
        <begin position="1"/>
        <end position="20"/>
    </location>
</feature>